<dbReference type="eggNOG" id="ENOG50334T2">
    <property type="taxonomic scope" value="Bacteria"/>
</dbReference>
<dbReference type="AlphaFoldDB" id="F7Y3I1"/>
<sequence>MPNREAKDPAESKALADVEAYGCHILYVLEEDDNPPFSYSVGIEHNFKAPELIVIGLKPEISQSIINEYCRRVRSGEIFEPGQRASGFVNGFDCQFGTVHVGHYREHFGWDIWFYDGLDFRVMQLIFPTTEGVWPWEVDASDWFRARQPLLDTEPSPKDMD</sequence>
<protein>
    <recommendedName>
        <fullName evidence="3">DUF4262 domain-containing protein</fullName>
    </recommendedName>
</protein>
<dbReference type="Pfam" id="PF14081">
    <property type="entry name" value="DUF4262"/>
    <property type="match status" value="1"/>
</dbReference>
<organism evidence="1 2">
    <name type="scientific">Mesorhizobium opportunistum (strain LMG 24607 / HAMBI 3007 / WSM2075)</name>
    <dbReference type="NCBI Taxonomy" id="536019"/>
    <lineage>
        <taxon>Bacteria</taxon>
        <taxon>Pseudomonadati</taxon>
        <taxon>Pseudomonadota</taxon>
        <taxon>Alphaproteobacteria</taxon>
        <taxon>Hyphomicrobiales</taxon>
        <taxon>Phyllobacteriaceae</taxon>
        <taxon>Mesorhizobium</taxon>
    </lineage>
</organism>
<evidence type="ECO:0008006" key="3">
    <source>
        <dbReference type="Google" id="ProtNLM"/>
    </source>
</evidence>
<dbReference type="InterPro" id="IPR025358">
    <property type="entry name" value="DUF4262"/>
</dbReference>
<gene>
    <name evidence="1" type="ordered locus">Mesop_3936</name>
</gene>
<dbReference type="HOGENOM" id="CLU_094847_2_0_5"/>
<dbReference type="KEGG" id="mop:Mesop_3936"/>
<proteinExistence type="predicted"/>
<dbReference type="EMBL" id="CP002279">
    <property type="protein sequence ID" value="AEH88374.1"/>
    <property type="molecule type" value="Genomic_DNA"/>
</dbReference>
<evidence type="ECO:0000313" key="1">
    <source>
        <dbReference type="EMBL" id="AEH88374.1"/>
    </source>
</evidence>
<reference evidence="1 2" key="1">
    <citation type="submission" date="2010-10" db="EMBL/GenBank/DDBJ databases">
        <title>Complete sequence of Mesorhizobium opportunistum WSM2075.</title>
        <authorList>
            <consortium name="US DOE Joint Genome Institute"/>
            <person name="Lucas S."/>
            <person name="Copeland A."/>
            <person name="Lapidus A."/>
            <person name="Cheng J.-F."/>
            <person name="Bruce D."/>
            <person name="Goodwin L."/>
            <person name="Pitluck S."/>
            <person name="Chertkov O."/>
            <person name="Misra M."/>
            <person name="Detter J.C."/>
            <person name="Han C."/>
            <person name="Tapia R."/>
            <person name="Land M."/>
            <person name="Hauser L."/>
            <person name="Kyrpides N."/>
            <person name="Ovchinnikova G."/>
            <person name="Mavrommatis K.M."/>
            <person name="Tiwari R.P."/>
            <person name="Howieson J.G."/>
            <person name="O'Hara G.W."/>
            <person name="Nandasena K.G."/>
            <person name="Woyke T."/>
        </authorList>
    </citation>
    <scope>NUCLEOTIDE SEQUENCE [LARGE SCALE GENOMIC DNA]</scope>
    <source>
        <strain evidence="2">LMG 24607 / HAMBI 3007 / WSM2075</strain>
    </source>
</reference>
<dbReference type="Proteomes" id="UP000001623">
    <property type="component" value="Chromosome"/>
</dbReference>
<name>F7Y3I1_MESOW</name>
<dbReference type="STRING" id="536019.Mesop_3936"/>
<accession>F7Y3I1</accession>
<evidence type="ECO:0000313" key="2">
    <source>
        <dbReference type="Proteomes" id="UP000001623"/>
    </source>
</evidence>
<dbReference type="RefSeq" id="WP_013895056.1">
    <property type="nucleotide sequence ID" value="NC_015675.1"/>
</dbReference>